<dbReference type="Pfam" id="PF01909">
    <property type="entry name" value="NTP_transf_2"/>
    <property type="match status" value="1"/>
</dbReference>
<evidence type="ECO:0000256" key="2">
    <source>
        <dbReference type="ARBA" id="ARBA00022649"/>
    </source>
</evidence>
<dbReference type="SUPFAM" id="SSF81301">
    <property type="entry name" value="Nucleotidyltransferase"/>
    <property type="match status" value="1"/>
</dbReference>
<feature type="domain" description="Polymerase nucleotidyl transferase" evidence="10">
    <location>
        <begin position="19"/>
        <end position="96"/>
    </location>
</feature>
<proteinExistence type="inferred from homology"/>
<evidence type="ECO:0000259" key="10">
    <source>
        <dbReference type="Pfam" id="PF01909"/>
    </source>
</evidence>
<sequence length="98" mass="11116">MSKLLDDLRGQKDAILAACHQYGAQRIRVFGSVARGEERPDSDIDFLVDFPRGYDLFAQRLPLAERLSEITGRSLDLVPEHELNRHIRATVLNEAVEL</sequence>
<evidence type="ECO:0000256" key="5">
    <source>
        <dbReference type="ARBA" id="ARBA00022723"/>
    </source>
</evidence>
<keyword evidence="3" id="KW-0808">Transferase</keyword>
<dbReference type="CDD" id="cd05403">
    <property type="entry name" value="NT_KNTase_like"/>
    <property type="match status" value="1"/>
</dbReference>
<evidence type="ECO:0000313" key="11">
    <source>
        <dbReference type="EMBL" id="MEY2182595.1"/>
    </source>
</evidence>
<dbReference type="EMBL" id="JBGBPY010000001">
    <property type="protein sequence ID" value="MEY2182595.1"/>
    <property type="molecule type" value="Genomic_DNA"/>
</dbReference>
<evidence type="ECO:0000256" key="1">
    <source>
        <dbReference type="ARBA" id="ARBA00001946"/>
    </source>
</evidence>
<dbReference type="Proteomes" id="UP001562159">
    <property type="component" value="Unassembled WGS sequence"/>
</dbReference>
<comment type="cofactor">
    <cofactor evidence="1">
        <name>Mg(2+)</name>
        <dbReference type="ChEBI" id="CHEBI:18420"/>
    </cofactor>
</comment>
<dbReference type="Gene3D" id="3.30.460.10">
    <property type="entry name" value="Beta Polymerase, domain 2"/>
    <property type="match status" value="1"/>
</dbReference>
<keyword evidence="12" id="KW-1185">Reference proteome</keyword>
<protein>
    <submittedName>
        <fullName evidence="11">Nucleotidyltransferase family protein</fullName>
    </submittedName>
</protein>
<evidence type="ECO:0000256" key="3">
    <source>
        <dbReference type="ARBA" id="ARBA00022679"/>
    </source>
</evidence>
<evidence type="ECO:0000313" key="12">
    <source>
        <dbReference type="Proteomes" id="UP001562159"/>
    </source>
</evidence>
<keyword evidence="8" id="KW-0460">Magnesium</keyword>
<name>A0ABV4AQX5_9GAMM</name>
<comment type="caution">
    <text evidence="11">The sequence shown here is derived from an EMBL/GenBank/DDBJ whole genome shotgun (WGS) entry which is preliminary data.</text>
</comment>
<gene>
    <name evidence="11" type="ORF">AB7878_09210</name>
</gene>
<dbReference type="InterPro" id="IPR043519">
    <property type="entry name" value="NT_sf"/>
</dbReference>
<comment type="similarity">
    <text evidence="9">Belongs to the MntA antitoxin family.</text>
</comment>
<keyword evidence="4" id="KW-0548">Nucleotidyltransferase</keyword>
<accession>A0ABV4AQX5</accession>
<organism evidence="11 12">
    <name type="scientific">Rhodanobacter humi</name>
    <dbReference type="NCBI Taxonomy" id="1888173"/>
    <lineage>
        <taxon>Bacteria</taxon>
        <taxon>Pseudomonadati</taxon>
        <taxon>Pseudomonadota</taxon>
        <taxon>Gammaproteobacteria</taxon>
        <taxon>Lysobacterales</taxon>
        <taxon>Rhodanobacteraceae</taxon>
        <taxon>Rhodanobacter</taxon>
    </lineage>
</organism>
<evidence type="ECO:0000256" key="8">
    <source>
        <dbReference type="ARBA" id="ARBA00022842"/>
    </source>
</evidence>
<keyword evidence="2" id="KW-1277">Toxin-antitoxin system</keyword>
<reference evidence="11 12" key="1">
    <citation type="submission" date="2024-07" db="EMBL/GenBank/DDBJ databases">
        <title>Molecular mechanisms and environmental adaptations of flagellar loss and biofilm growth of Rhodanobacter under environmental stress.</title>
        <authorList>
            <person name="Chen M."/>
        </authorList>
    </citation>
    <scope>NUCLEOTIDE SEQUENCE [LARGE SCALE GENOMIC DNA]</scope>
    <source>
        <strain evidence="11 12">RS22</strain>
    </source>
</reference>
<dbReference type="PANTHER" id="PTHR33571:SF12">
    <property type="entry name" value="BSL3053 PROTEIN"/>
    <property type="match status" value="1"/>
</dbReference>
<evidence type="ECO:0000256" key="4">
    <source>
        <dbReference type="ARBA" id="ARBA00022695"/>
    </source>
</evidence>
<dbReference type="InterPro" id="IPR052038">
    <property type="entry name" value="Type-VII_TA_antitoxin"/>
</dbReference>
<dbReference type="InterPro" id="IPR002934">
    <property type="entry name" value="Polymerase_NTP_transf_dom"/>
</dbReference>
<evidence type="ECO:0000256" key="7">
    <source>
        <dbReference type="ARBA" id="ARBA00022840"/>
    </source>
</evidence>
<evidence type="ECO:0000256" key="9">
    <source>
        <dbReference type="ARBA" id="ARBA00038276"/>
    </source>
</evidence>
<dbReference type="PANTHER" id="PTHR33571">
    <property type="entry name" value="SSL8005 PROTEIN"/>
    <property type="match status" value="1"/>
</dbReference>
<keyword evidence="6" id="KW-0547">Nucleotide-binding</keyword>
<keyword evidence="7" id="KW-0067">ATP-binding</keyword>
<keyword evidence="5" id="KW-0479">Metal-binding</keyword>
<evidence type="ECO:0000256" key="6">
    <source>
        <dbReference type="ARBA" id="ARBA00022741"/>
    </source>
</evidence>